<evidence type="ECO:0000313" key="1">
    <source>
        <dbReference type="EMBL" id="KAF2165764.1"/>
    </source>
</evidence>
<proteinExistence type="predicted"/>
<evidence type="ECO:0000313" key="2">
    <source>
        <dbReference type="Proteomes" id="UP000799537"/>
    </source>
</evidence>
<dbReference type="Proteomes" id="UP000799537">
    <property type="component" value="Unassembled WGS sequence"/>
</dbReference>
<organism evidence="1 2">
    <name type="scientific">Zasmidium cellare ATCC 36951</name>
    <dbReference type="NCBI Taxonomy" id="1080233"/>
    <lineage>
        <taxon>Eukaryota</taxon>
        <taxon>Fungi</taxon>
        <taxon>Dikarya</taxon>
        <taxon>Ascomycota</taxon>
        <taxon>Pezizomycotina</taxon>
        <taxon>Dothideomycetes</taxon>
        <taxon>Dothideomycetidae</taxon>
        <taxon>Mycosphaerellales</taxon>
        <taxon>Mycosphaerellaceae</taxon>
        <taxon>Zasmidium</taxon>
    </lineage>
</organism>
<dbReference type="AlphaFoldDB" id="A0A6A6CEW9"/>
<dbReference type="GeneID" id="54560336"/>
<dbReference type="EMBL" id="ML993599">
    <property type="protein sequence ID" value="KAF2165764.1"/>
    <property type="molecule type" value="Genomic_DNA"/>
</dbReference>
<dbReference type="RefSeq" id="XP_033666653.1">
    <property type="nucleotide sequence ID" value="XM_033807064.1"/>
</dbReference>
<accession>A0A6A6CEW9</accession>
<protein>
    <submittedName>
        <fullName evidence="1">Uncharacterized protein</fullName>
    </submittedName>
</protein>
<sequence>MPVIFRKLTRKFVNVLRKSHAQVNTAQKTLAHHVAVLISEFSKTAKICGKDELATELLRRLTDAGLLPAKFDSPEHSIKTLAQKLEDIEMPALLSDTEICACPDFTFDRNLAMVPPIETARASDGTKHLRSCYRLKLENAQVVLVTQRHALFAARNVREICVGLCLDCVKRPGSQHRAACRVAHPQPWVQHARDDRDSARELDLDVFRVDRGPRGLPSDTGIGVVDRDRFYMGLLQNYPRPAFWKDTW</sequence>
<keyword evidence="2" id="KW-1185">Reference proteome</keyword>
<reference evidence="1" key="1">
    <citation type="journal article" date="2020" name="Stud. Mycol.">
        <title>101 Dothideomycetes genomes: a test case for predicting lifestyles and emergence of pathogens.</title>
        <authorList>
            <person name="Haridas S."/>
            <person name="Albert R."/>
            <person name="Binder M."/>
            <person name="Bloem J."/>
            <person name="Labutti K."/>
            <person name="Salamov A."/>
            <person name="Andreopoulos B."/>
            <person name="Baker S."/>
            <person name="Barry K."/>
            <person name="Bills G."/>
            <person name="Bluhm B."/>
            <person name="Cannon C."/>
            <person name="Castanera R."/>
            <person name="Culley D."/>
            <person name="Daum C."/>
            <person name="Ezra D."/>
            <person name="Gonzalez J."/>
            <person name="Henrissat B."/>
            <person name="Kuo A."/>
            <person name="Liang C."/>
            <person name="Lipzen A."/>
            <person name="Lutzoni F."/>
            <person name="Magnuson J."/>
            <person name="Mondo S."/>
            <person name="Nolan M."/>
            <person name="Ohm R."/>
            <person name="Pangilinan J."/>
            <person name="Park H.-J."/>
            <person name="Ramirez L."/>
            <person name="Alfaro M."/>
            <person name="Sun H."/>
            <person name="Tritt A."/>
            <person name="Yoshinaga Y."/>
            <person name="Zwiers L.-H."/>
            <person name="Turgeon B."/>
            <person name="Goodwin S."/>
            <person name="Spatafora J."/>
            <person name="Crous P."/>
            <person name="Grigoriev I."/>
        </authorList>
    </citation>
    <scope>NUCLEOTIDE SEQUENCE</scope>
    <source>
        <strain evidence="1">ATCC 36951</strain>
    </source>
</reference>
<gene>
    <name evidence="1" type="ORF">M409DRAFT_24050</name>
</gene>
<name>A0A6A6CEW9_ZASCE</name>